<reference evidence="2" key="1">
    <citation type="journal article" date="2015" name="PeerJ">
        <title>First genomic representation of candidate bacterial phylum KSB3 points to enhanced environmental sensing as a trigger of wastewater bulking.</title>
        <authorList>
            <person name="Sekiguchi Y."/>
            <person name="Ohashi A."/>
            <person name="Parks D.H."/>
            <person name="Yamauchi T."/>
            <person name="Tyson G.W."/>
            <person name="Hugenholtz P."/>
        </authorList>
    </citation>
    <scope>NUCLEOTIDE SEQUENCE [LARGE SCALE GENOMIC DNA]</scope>
</reference>
<accession>A0A0S6W9I6</accession>
<keyword evidence="3" id="KW-1185">Reference proteome</keyword>
<protein>
    <recommendedName>
        <fullName evidence="4">DUF4197 domain-containing protein</fullName>
    </recommendedName>
</protein>
<dbReference type="STRING" id="1499967.U27_01744"/>
<evidence type="ECO:0000313" key="3">
    <source>
        <dbReference type="Proteomes" id="UP000030661"/>
    </source>
</evidence>
<name>A0A0S6W9I6_VECG1</name>
<dbReference type="EMBL" id="DF820463">
    <property type="protein sequence ID" value="GAK54913.1"/>
    <property type="molecule type" value="Genomic_DNA"/>
</dbReference>
<proteinExistence type="predicted"/>
<organism evidence="2">
    <name type="scientific">Vecturithrix granuli</name>
    <dbReference type="NCBI Taxonomy" id="1499967"/>
    <lineage>
        <taxon>Bacteria</taxon>
        <taxon>Candidatus Moduliflexota</taxon>
        <taxon>Candidatus Vecturitrichia</taxon>
        <taxon>Candidatus Vecturitrichales</taxon>
        <taxon>Candidatus Vecturitrichaceae</taxon>
        <taxon>Candidatus Vecturithrix</taxon>
    </lineage>
</organism>
<dbReference type="InterPro" id="IPR025245">
    <property type="entry name" value="DUF4197"/>
</dbReference>
<dbReference type="Pfam" id="PF13852">
    <property type="entry name" value="DUF4197"/>
    <property type="match status" value="1"/>
</dbReference>
<gene>
    <name evidence="2" type="ORF">U27_01744</name>
</gene>
<dbReference type="AlphaFoldDB" id="A0A0S6W9I6"/>
<evidence type="ECO:0008006" key="4">
    <source>
        <dbReference type="Google" id="ProtNLM"/>
    </source>
</evidence>
<evidence type="ECO:0000256" key="1">
    <source>
        <dbReference type="SAM" id="SignalP"/>
    </source>
</evidence>
<dbReference type="Proteomes" id="UP000030661">
    <property type="component" value="Unassembled WGS sequence"/>
</dbReference>
<keyword evidence="1" id="KW-0732">Signal</keyword>
<feature type="chain" id="PRO_5006631648" description="DUF4197 domain-containing protein" evidence="1">
    <location>
        <begin position="26"/>
        <end position="237"/>
    </location>
</feature>
<evidence type="ECO:0000313" key="2">
    <source>
        <dbReference type="EMBL" id="GAK54913.1"/>
    </source>
</evidence>
<dbReference type="eggNOG" id="ENOG502Z7PK">
    <property type="taxonomic scope" value="Bacteria"/>
</dbReference>
<sequence>MKKYTYSLLLWFLLAAGLTTSSVYAQKLDEVLQSVLGADQIAEGLKEALKVGTENVVQIVSKLDGFYKSPDIKIFFPDKLKAAEKLLRTAGFGLLVEEFELSMNRAAERSASEAKDLFWDAITQMTIQDAEKILKGKDNEATLYFQEKTSARLQEIFSPIVTTVMAEVGVTRLYQDLETKVNTFVPLGLFTDFDLNQYVTEKALEGLFLKLSEEERKIRNDPKARITELLQKVFNKE</sequence>
<dbReference type="HOGENOM" id="CLU_085032_1_0_0"/>
<feature type="signal peptide" evidence="1">
    <location>
        <begin position="1"/>
        <end position="25"/>
    </location>
</feature>